<dbReference type="EMBL" id="JANRHJ010000015">
    <property type="protein sequence ID" value="MCR8874890.1"/>
    <property type="molecule type" value="Genomic_DNA"/>
</dbReference>
<proteinExistence type="predicted"/>
<comment type="caution">
    <text evidence="1">The sequence shown here is derived from an EMBL/GenBank/DDBJ whole genome shotgun (WGS) entry which is preliminary data.</text>
</comment>
<name>A0AAW5NAR0_9BACT</name>
<dbReference type="AlphaFoldDB" id="A0AAW5NAR0"/>
<evidence type="ECO:0000313" key="2">
    <source>
        <dbReference type="Proteomes" id="UP001204579"/>
    </source>
</evidence>
<evidence type="ECO:0000313" key="1">
    <source>
        <dbReference type="EMBL" id="MCR8874890.1"/>
    </source>
</evidence>
<reference evidence="1 2" key="1">
    <citation type="submission" date="2022-08" db="EMBL/GenBank/DDBJ databases">
        <authorList>
            <person name="Zeman M."/>
            <person name="Kubasova T."/>
        </authorList>
    </citation>
    <scope>NUCLEOTIDE SEQUENCE [LARGE SCALE GENOMIC DNA]</scope>
    <source>
        <strain evidence="1 2">ET62</strain>
    </source>
</reference>
<organism evidence="1 2">
    <name type="scientific">Phocaeicola barnesiae</name>
    <dbReference type="NCBI Taxonomy" id="376804"/>
    <lineage>
        <taxon>Bacteria</taxon>
        <taxon>Pseudomonadati</taxon>
        <taxon>Bacteroidota</taxon>
        <taxon>Bacteroidia</taxon>
        <taxon>Bacteroidales</taxon>
        <taxon>Bacteroidaceae</taxon>
        <taxon>Phocaeicola</taxon>
    </lineage>
</organism>
<dbReference type="InterPro" id="IPR011855">
    <property type="entry name" value="Phgtail_TP901_1"/>
</dbReference>
<sequence>MAQIVRGSDLMLFDGTTNKAFAFATNHTLELSGDVLETSSKDSGKWKSNQITKLSWTITSENLYSEEDYDDLVEKMIARDEFDVIFAIAGNADSDAGVPEGGWTPKANSGYKGKAVITSISVSAQDGQNATYSVNLQGTGALEKITASV</sequence>
<protein>
    <submittedName>
        <fullName evidence="1">Phage tail protein</fullName>
    </submittedName>
</protein>
<dbReference type="Pfam" id="PF06199">
    <property type="entry name" value="Phage_tail_2"/>
    <property type="match status" value="1"/>
</dbReference>
<dbReference type="RefSeq" id="WP_258336133.1">
    <property type="nucleotide sequence ID" value="NZ_JANRHJ010000015.1"/>
</dbReference>
<keyword evidence="2" id="KW-1185">Reference proteome</keyword>
<accession>A0AAW5NAR0</accession>
<dbReference type="Proteomes" id="UP001204579">
    <property type="component" value="Unassembled WGS sequence"/>
</dbReference>
<gene>
    <name evidence="1" type="ORF">NW209_12870</name>
</gene>